<dbReference type="Pfam" id="PF13578">
    <property type="entry name" value="Methyltransf_24"/>
    <property type="match status" value="1"/>
</dbReference>
<dbReference type="Gene3D" id="3.40.50.150">
    <property type="entry name" value="Vaccinia Virus protein VP39"/>
    <property type="match status" value="1"/>
</dbReference>
<gene>
    <name evidence="4" type="ORF">ACFPFM_30805</name>
</gene>
<organism evidence="4 5">
    <name type="scientific">Saccharothrix xinjiangensis</name>
    <dbReference type="NCBI Taxonomy" id="204798"/>
    <lineage>
        <taxon>Bacteria</taxon>
        <taxon>Bacillati</taxon>
        <taxon>Actinomycetota</taxon>
        <taxon>Actinomycetes</taxon>
        <taxon>Pseudonocardiales</taxon>
        <taxon>Pseudonocardiaceae</taxon>
        <taxon>Saccharothrix</taxon>
    </lineage>
</organism>
<evidence type="ECO:0000256" key="3">
    <source>
        <dbReference type="ARBA" id="ARBA00022691"/>
    </source>
</evidence>
<dbReference type="Proteomes" id="UP001595833">
    <property type="component" value="Unassembled WGS sequence"/>
</dbReference>
<protein>
    <submittedName>
        <fullName evidence="4">O-methyltransferase</fullName>
        <ecNumber evidence="4">2.1.1.-</ecNumber>
    </submittedName>
</protein>
<dbReference type="CDD" id="cd02440">
    <property type="entry name" value="AdoMet_MTases"/>
    <property type="match status" value="1"/>
</dbReference>
<evidence type="ECO:0000313" key="5">
    <source>
        <dbReference type="Proteomes" id="UP001595833"/>
    </source>
</evidence>
<dbReference type="InterPro" id="IPR029063">
    <property type="entry name" value="SAM-dependent_MTases_sf"/>
</dbReference>
<proteinExistence type="predicted"/>
<dbReference type="PANTHER" id="PTHR43167">
    <property type="entry name" value="PUTATIVE (AFU_ORTHOLOGUE AFUA_6G01830)-RELATED"/>
    <property type="match status" value="1"/>
</dbReference>
<keyword evidence="3" id="KW-0949">S-adenosyl-L-methionine</keyword>
<dbReference type="EC" id="2.1.1.-" evidence="4"/>
<keyword evidence="5" id="KW-1185">Reference proteome</keyword>
<keyword evidence="1 4" id="KW-0489">Methyltransferase</keyword>
<dbReference type="GO" id="GO:0032259">
    <property type="term" value="P:methylation"/>
    <property type="evidence" value="ECO:0007669"/>
    <property type="project" value="UniProtKB-KW"/>
</dbReference>
<dbReference type="RefSeq" id="WP_344037585.1">
    <property type="nucleotide sequence ID" value="NZ_BAAAKE010000008.1"/>
</dbReference>
<dbReference type="PROSITE" id="PS51682">
    <property type="entry name" value="SAM_OMT_I"/>
    <property type="match status" value="1"/>
</dbReference>
<evidence type="ECO:0000313" key="4">
    <source>
        <dbReference type="EMBL" id="MFC5058123.1"/>
    </source>
</evidence>
<dbReference type="SUPFAM" id="SSF53335">
    <property type="entry name" value="S-adenosyl-L-methionine-dependent methyltransferases"/>
    <property type="match status" value="1"/>
</dbReference>
<dbReference type="GO" id="GO:0008168">
    <property type="term" value="F:methyltransferase activity"/>
    <property type="evidence" value="ECO:0007669"/>
    <property type="project" value="UniProtKB-KW"/>
</dbReference>
<dbReference type="EMBL" id="JBHSJB010000031">
    <property type="protein sequence ID" value="MFC5058123.1"/>
    <property type="molecule type" value="Genomic_DNA"/>
</dbReference>
<accession>A0ABV9Y7D0</accession>
<evidence type="ECO:0000256" key="2">
    <source>
        <dbReference type="ARBA" id="ARBA00022679"/>
    </source>
</evidence>
<dbReference type="PANTHER" id="PTHR43167:SF1">
    <property type="entry name" value="PUTATIVE (AFU_ORTHOLOGUE AFUA_6G01830)-RELATED"/>
    <property type="match status" value="1"/>
</dbReference>
<reference evidence="5" key="1">
    <citation type="journal article" date="2019" name="Int. J. Syst. Evol. Microbiol.">
        <title>The Global Catalogue of Microorganisms (GCM) 10K type strain sequencing project: providing services to taxonomists for standard genome sequencing and annotation.</title>
        <authorList>
            <consortium name="The Broad Institute Genomics Platform"/>
            <consortium name="The Broad Institute Genome Sequencing Center for Infectious Disease"/>
            <person name="Wu L."/>
            <person name="Ma J."/>
        </authorList>
    </citation>
    <scope>NUCLEOTIDE SEQUENCE [LARGE SCALE GENOMIC DNA]</scope>
    <source>
        <strain evidence="5">KCTC 12848</strain>
    </source>
</reference>
<dbReference type="InterPro" id="IPR002935">
    <property type="entry name" value="SAM_O-MeTrfase"/>
</dbReference>
<sequence>MTAPTIDAIRPLLDRLFEAERDDVAIIARIAADRSDVGPGAERASLHDLPAAELSDALSGVLIPVTRETGELLYVLARNRGVRRAVEYGTSHGVSTLYLAAALRDNGGGEVIGTELQAAKVLAARANLAEAGLADLVDIREGDARETLKDLPGPVDLLLIDGFASLYLDVLRLVEPHLSEGALVLADGMPEGPHVIGDYLDHVRDPANGYVSVALPVGDGIELSLRTAAR</sequence>
<keyword evidence="2 4" id="KW-0808">Transferase</keyword>
<evidence type="ECO:0000256" key="1">
    <source>
        <dbReference type="ARBA" id="ARBA00022603"/>
    </source>
</evidence>
<comment type="caution">
    <text evidence="4">The sequence shown here is derived from an EMBL/GenBank/DDBJ whole genome shotgun (WGS) entry which is preliminary data.</text>
</comment>
<name>A0ABV9Y7D0_9PSEU</name>